<dbReference type="Proteomes" id="UP000006906">
    <property type="component" value="Chromosome 16"/>
</dbReference>
<feature type="compositionally biased region" description="Low complexity" evidence="1">
    <location>
        <begin position="246"/>
        <end position="261"/>
    </location>
</feature>
<dbReference type="ExpressionAtlas" id="A0A2K3CUB8">
    <property type="expression patterns" value="baseline"/>
</dbReference>
<feature type="compositionally biased region" description="Gly residues" evidence="1">
    <location>
        <begin position="262"/>
        <end position="271"/>
    </location>
</feature>
<feature type="compositionally biased region" description="Low complexity" evidence="1">
    <location>
        <begin position="224"/>
        <end position="234"/>
    </location>
</feature>
<evidence type="ECO:0000313" key="2">
    <source>
        <dbReference type="EMBL" id="PNW71873.1"/>
    </source>
</evidence>
<protein>
    <recommendedName>
        <fullName evidence="4">Lon N-terminal domain-containing protein</fullName>
    </recommendedName>
</protein>
<dbReference type="PANTHER" id="PTHR46732">
    <property type="entry name" value="ATP-DEPENDENT PROTEASE LA (LON) DOMAIN PROTEIN"/>
    <property type="match status" value="1"/>
</dbReference>
<dbReference type="RefSeq" id="XP_042915817.1">
    <property type="nucleotide sequence ID" value="XM_043071130.1"/>
</dbReference>
<dbReference type="PANTHER" id="PTHR46732:SF5">
    <property type="entry name" value="ATP-DEPENDENT PROTEASE LA (LON) DOMAIN PROTEIN"/>
    <property type="match status" value="1"/>
</dbReference>
<dbReference type="AlphaFoldDB" id="A0A2K3CUB8"/>
<feature type="region of interest" description="Disordered" evidence="1">
    <location>
        <begin position="224"/>
        <end position="271"/>
    </location>
</feature>
<dbReference type="EMBL" id="CM008977">
    <property type="protein sequence ID" value="PNW71873.1"/>
    <property type="molecule type" value="Genomic_DNA"/>
</dbReference>
<evidence type="ECO:0000313" key="3">
    <source>
        <dbReference type="Proteomes" id="UP000006906"/>
    </source>
</evidence>
<feature type="region of interest" description="Disordered" evidence="1">
    <location>
        <begin position="150"/>
        <end position="174"/>
    </location>
</feature>
<accession>A0A2K3CUB8</accession>
<dbReference type="InParanoid" id="A0A2K3CUB8"/>
<reference evidence="2 3" key="1">
    <citation type="journal article" date="2007" name="Science">
        <title>The Chlamydomonas genome reveals the evolution of key animal and plant functions.</title>
        <authorList>
            <person name="Merchant S.S."/>
            <person name="Prochnik S.E."/>
            <person name="Vallon O."/>
            <person name="Harris E.H."/>
            <person name="Karpowicz S.J."/>
            <person name="Witman G.B."/>
            <person name="Terry A."/>
            <person name="Salamov A."/>
            <person name="Fritz-Laylin L.K."/>
            <person name="Marechal-Drouard L."/>
            <person name="Marshall W.F."/>
            <person name="Qu L.H."/>
            <person name="Nelson D.R."/>
            <person name="Sanderfoot A.A."/>
            <person name="Spalding M.H."/>
            <person name="Kapitonov V.V."/>
            <person name="Ren Q."/>
            <person name="Ferris P."/>
            <person name="Lindquist E."/>
            <person name="Shapiro H."/>
            <person name="Lucas S.M."/>
            <person name="Grimwood J."/>
            <person name="Schmutz J."/>
            <person name="Cardol P."/>
            <person name="Cerutti H."/>
            <person name="Chanfreau G."/>
            <person name="Chen C.L."/>
            <person name="Cognat V."/>
            <person name="Croft M.T."/>
            <person name="Dent R."/>
            <person name="Dutcher S."/>
            <person name="Fernandez E."/>
            <person name="Fukuzawa H."/>
            <person name="Gonzalez-Ballester D."/>
            <person name="Gonzalez-Halphen D."/>
            <person name="Hallmann A."/>
            <person name="Hanikenne M."/>
            <person name="Hippler M."/>
            <person name="Inwood W."/>
            <person name="Jabbari K."/>
            <person name="Kalanon M."/>
            <person name="Kuras R."/>
            <person name="Lefebvre P.A."/>
            <person name="Lemaire S.D."/>
            <person name="Lobanov A.V."/>
            <person name="Lohr M."/>
            <person name="Manuell A."/>
            <person name="Meier I."/>
            <person name="Mets L."/>
            <person name="Mittag M."/>
            <person name="Mittelmeier T."/>
            <person name="Moroney J.V."/>
            <person name="Moseley J."/>
            <person name="Napoli C."/>
            <person name="Nedelcu A.M."/>
            <person name="Niyogi K."/>
            <person name="Novoselov S.V."/>
            <person name="Paulsen I.T."/>
            <person name="Pazour G."/>
            <person name="Purton S."/>
            <person name="Ral J.P."/>
            <person name="Riano-Pachon D.M."/>
            <person name="Riekhof W."/>
            <person name="Rymarquis L."/>
            <person name="Schroda M."/>
            <person name="Stern D."/>
            <person name="Umen J."/>
            <person name="Willows R."/>
            <person name="Wilson N."/>
            <person name="Zimmer S.L."/>
            <person name="Allmer J."/>
            <person name="Balk J."/>
            <person name="Bisova K."/>
            <person name="Chen C.J."/>
            <person name="Elias M."/>
            <person name="Gendler K."/>
            <person name="Hauser C."/>
            <person name="Lamb M.R."/>
            <person name="Ledford H."/>
            <person name="Long J.C."/>
            <person name="Minagawa J."/>
            <person name="Page M.D."/>
            <person name="Pan J."/>
            <person name="Pootakham W."/>
            <person name="Roje S."/>
            <person name="Rose A."/>
            <person name="Stahlberg E."/>
            <person name="Terauchi A.M."/>
            <person name="Yang P."/>
            <person name="Ball S."/>
            <person name="Bowler C."/>
            <person name="Dieckmann C.L."/>
            <person name="Gladyshev V.N."/>
            <person name="Green P."/>
            <person name="Jorgensen R."/>
            <person name="Mayfield S."/>
            <person name="Mueller-Roeber B."/>
            <person name="Rajamani S."/>
            <person name="Sayre R.T."/>
            <person name="Brokstein P."/>
            <person name="Dubchak I."/>
            <person name="Goodstein D."/>
            <person name="Hornick L."/>
            <person name="Huang Y.W."/>
            <person name="Jhaveri J."/>
            <person name="Luo Y."/>
            <person name="Martinez D."/>
            <person name="Ngau W.C."/>
            <person name="Otillar B."/>
            <person name="Poliakov A."/>
            <person name="Porter A."/>
            <person name="Szajkowski L."/>
            <person name="Werner G."/>
            <person name="Zhou K."/>
            <person name="Grigoriev I.V."/>
            <person name="Rokhsar D.S."/>
            <person name="Grossman A.R."/>
        </authorList>
    </citation>
    <scope>NUCLEOTIDE SEQUENCE [LARGE SCALE GENOMIC DNA]</scope>
    <source>
        <strain evidence="3">CC-503</strain>
    </source>
</reference>
<gene>
    <name evidence="2" type="ORF">CHLRE_16g669450v5</name>
</gene>
<name>A0A2K3CUB8_CHLRE</name>
<dbReference type="KEGG" id="cre:CHLRE_16g669450v5"/>
<evidence type="ECO:0000256" key="1">
    <source>
        <dbReference type="SAM" id="MobiDB-lite"/>
    </source>
</evidence>
<dbReference type="Gramene" id="PNW71873">
    <property type="protein sequence ID" value="PNW71873"/>
    <property type="gene ID" value="CHLRE_16g669450v5"/>
</dbReference>
<dbReference type="OrthoDB" id="540163at2759"/>
<dbReference type="GeneID" id="5724779"/>
<organism evidence="2 3">
    <name type="scientific">Chlamydomonas reinhardtii</name>
    <name type="common">Chlamydomonas smithii</name>
    <dbReference type="NCBI Taxonomy" id="3055"/>
    <lineage>
        <taxon>Eukaryota</taxon>
        <taxon>Viridiplantae</taxon>
        <taxon>Chlorophyta</taxon>
        <taxon>core chlorophytes</taxon>
        <taxon>Chlorophyceae</taxon>
        <taxon>CS clade</taxon>
        <taxon>Chlamydomonadales</taxon>
        <taxon>Chlamydomonadaceae</taxon>
        <taxon>Chlamydomonas</taxon>
    </lineage>
</organism>
<proteinExistence type="predicted"/>
<sequence>MLGRVCFLSVEASHKVEARDRLGGFEAGGFSFFLSNIVKVIDVKQTETGVLLRVQSEGRVAVKSLVQAQPYFRAVVVPLTDSVDLDTLQAPTWRDICGNVERLRSLMRDVQNLSNKFKGPETSNLQRAMQWVDNPQPLVFASSSLMLNSRPSSGAAPSGLRTPPTGSFASGSYDAEDFQPSKILANQIQPDVDSIFTESISGSISDSESDAQYAAAASTGAAGASSGAASTASGTGSGSGNGGSGPSPSSSSAGLPGAAAGSRGGSGSGGGGLGFSTSSGLAAAAVLGDGSALGPGGVIRTRPSLLDLERACRLSMAAIQILPRTTEEERAAVRAAQTEALETQDVLQRLHLANRVMAEARGLLSAKCALLTLSSASPGS</sequence>
<keyword evidence="3" id="KW-1185">Reference proteome</keyword>
<evidence type="ECO:0008006" key="4">
    <source>
        <dbReference type="Google" id="ProtNLM"/>
    </source>
</evidence>
<feature type="compositionally biased region" description="Gly residues" evidence="1">
    <location>
        <begin position="235"/>
        <end position="245"/>
    </location>
</feature>